<dbReference type="NCBIfam" id="TIGR00613">
    <property type="entry name" value="reco"/>
    <property type="match status" value="1"/>
</dbReference>
<keyword evidence="4 7" id="KW-0233">DNA recombination</keyword>
<dbReference type="GO" id="GO:0006302">
    <property type="term" value="P:double-strand break repair"/>
    <property type="evidence" value="ECO:0007669"/>
    <property type="project" value="TreeGrafter"/>
</dbReference>
<evidence type="ECO:0000256" key="1">
    <source>
        <dbReference type="ARBA" id="ARBA00007452"/>
    </source>
</evidence>
<evidence type="ECO:0000313" key="9">
    <source>
        <dbReference type="EMBL" id="PRR74916.1"/>
    </source>
</evidence>
<evidence type="ECO:0000256" key="6">
    <source>
        <dbReference type="ARBA" id="ARBA00033409"/>
    </source>
</evidence>
<dbReference type="Gene3D" id="1.20.1440.120">
    <property type="entry name" value="Recombination protein O, C-terminal domain"/>
    <property type="match status" value="1"/>
</dbReference>
<dbReference type="RefSeq" id="WP_106004454.1">
    <property type="nucleotide sequence ID" value="NZ_CP136419.1"/>
</dbReference>
<dbReference type="Gene3D" id="2.40.50.140">
    <property type="entry name" value="Nucleic acid-binding proteins"/>
    <property type="match status" value="1"/>
</dbReference>
<comment type="function">
    <text evidence="7">Involved in DNA repair and RecF pathway recombination.</text>
</comment>
<name>A0A2T0AW42_9FIRM</name>
<keyword evidence="10" id="KW-1185">Reference proteome</keyword>
<comment type="similarity">
    <text evidence="1 7">Belongs to the RecO family.</text>
</comment>
<evidence type="ECO:0000256" key="7">
    <source>
        <dbReference type="HAMAP-Rule" id="MF_00201"/>
    </source>
</evidence>
<evidence type="ECO:0000256" key="5">
    <source>
        <dbReference type="ARBA" id="ARBA00023204"/>
    </source>
</evidence>
<dbReference type="InterPro" id="IPR003717">
    <property type="entry name" value="RecO"/>
</dbReference>
<keyword evidence="3 7" id="KW-0227">DNA damage</keyword>
<feature type="domain" description="DNA replication/recombination mediator RecO N-terminal" evidence="8">
    <location>
        <begin position="4"/>
        <end position="79"/>
    </location>
</feature>
<reference evidence="9 10" key="1">
    <citation type="submission" date="2018-03" db="EMBL/GenBank/DDBJ databases">
        <title>Genome sequence of Moorella humiferrea DSM 23265.</title>
        <authorList>
            <person name="Poehlein A."/>
            <person name="Daniel R."/>
        </authorList>
    </citation>
    <scope>NUCLEOTIDE SEQUENCE [LARGE SCALE GENOMIC DNA]</scope>
    <source>
        <strain evidence="9 10">DSM 23265</strain>
    </source>
</reference>
<dbReference type="InterPro" id="IPR012340">
    <property type="entry name" value="NA-bd_OB-fold"/>
</dbReference>
<dbReference type="InterPro" id="IPR022572">
    <property type="entry name" value="DNA_rep/recomb_RecO_N"/>
</dbReference>
<evidence type="ECO:0000256" key="3">
    <source>
        <dbReference type="ARBA" id="ARBA00022763"/>
    </source>
</evidence>
<comment type="caution">
    <text evidence="9">The sequence shown here is derived from an EMBL/GenBank/DDBJ whole genome shotgun (WGS) entry which is preliminary data.</text>
</comment>
<evidence type="ECO:0000313" key="10">
    <source>
        <dbReference type="Proteomes" id="UP000238415"/>
    </source>
</evidence>
<dbReference type="SUPFAM" id="SSF50249">
    <property type="entry name" value="Nucleic acid-binding proteins"/>
    <property type="match status" value="1"/>
</dbReference>
<dbReference type="AlphaFoldDB" id="A0A2T0AW42"/>
<dbReference type="PANTHER" id="PTHR33991:SF1">
    <property type="entry name" value="DNA REPAIR PROTEIN RECO"/>
    <property type="match status" value="1"/>
</dbReference>
<dbReference type="Pfam" id="PF11967">
    <property type="entry name" value="RecO_N"/>
    <property type="match status" value="1"/>
</dbReference>
<dbReference type="InterPro" id="IPR037278">
    <property type="entry name" value="ARFGAP/RecO"/>
</dbReference>
<protein>
    <recommendedName>
        <fullName evidence="2 7">DNA repair protein RecO</fullName>
    </recommendedName>
    <alternativeName>
        <fullName evidence="6 7">Recombination protein O</fullName>
    </alternativeName>
</protein>
<dbReference type="InterPro" id="IPR042242">
    <property type="entry name" value="RecO_C"/>
</dbReference>
<gene>
    <name evidence="7 9" type="primary">recO</name>
    <name evidence="9" type="ORF">MOHU_04160</name>
</gene>
<evidence type="ECO:0000256" key="2">
    <source>
        <dbReference type="ARBA" id="ARBA00021310"/>
    </source>
</evidence>
<organism evidence="9 10">
    <name type="scientific">Neomoorella humiferrea</name>
    <dbReference type="NCBI Taxonomy" id="676965"/>
    <lineage>
        <taxon>Bacteria</taxon>
        <taxon>Bacillati</taxon>
        <taxon>Bacillota</taxon>
        <taxon>Clostridia</taxon>
        <taxon>Neomoorellales</taxon>
        <taxon>Neomoorellaceae</taxon>
        <taxon>Neomoorella</taxon>
    </lineage>
</organism>
<dbReference type="EMBL" id="PVXM01000006">
    <property type="protein sequence ID" value="PRR74916.1"/>
    <property type="molecule type" value="Genomic_DNA"/>
</dbReference>
<proteinExistence type="inferred from homology"/>
<dbReference type="Pfam" id="PF02565">
    <property type="entry name" value="RecO_C"/>
    <property type="match status" value="1"/>
</dbReference>
<dbReference type="GO" id="GO:0043590">
    <property type="term" value="C:bacterial nucleoid"/>
    <property type="evidence" value="ECO:0007669"/>
    <property type="project" value="TreeGrafter"/>
</dbReference>
<accession>A0A2T0AW42</accession>
<dbReference type="PANTHER" id="PTHR33991">
    <property type="entry name" value="DNA REPAIR PROTEIN RECO"/>
    <property type="match status" value="1"/>
</dbReference>
<evidence type="ECO:0000256" key="4">
    <source>
        <dbReference type="ARBA" id="ARBA00023172"/>
    </source>
</evidence>
<dbReference type="OrthoDB" id="9797083at2"/>
<evidence type="ECO:0000259" key="8">
    <source>
        <dbReference type="Pfam" id="PF11967"/>
    </source>
</evidence>
<dbReference type="Proteomes" id="UP000238415">
    <property type="component" value="Unassembled WGS sequence"/>
</dbReference>
<keyword evidence="5 7" id="KW-0234">DNA repair</keyword>
<dbReference type="HAMAP" id="MF_00201">
    <property type="entry name" value="RecO"/>
    <property type="match status" value="1"/>
</dbReference>
<dbReference type="GO" id="GO:0006310">
    <property type="term" value="P:DNA recombination"/>
    <property type="evidence" value="ECO:0007669"/>
    <property type="project" value="UniProtKB-UniRule"/>
</dbReference>
<dbReference type="SUPFAM" id="SSF57863">
    <property type="entry name" value="ArfGap/RecO-like zinc finger"/>
    <property type="match status" value="1"/>
</dbReference>
<sequence>MAGYFRAEGIVLKSRDYGETDLLLTILTPHHGKVEAIAKGVRKSKSSLRSGTQQLCRSRFLFYAGKSLATVTQCEVQSIFAPLRSDLQLLAYAFYLVEIADVVVMPGQINRAMYYLLKEGLEALGAARPSLVARAFEARTLKIMGLEPRLDRCASCDGMLELKGKVTVAPAAGGAICSRCRGQKPPEYQVVPGSIKIWQQLNHINWRHLQRLRLSPYFDKELGEIMPAFLEYYLDRKLKSRALINEIGGVTDDGTGKNRSAARALRN</sequence>